<feature type="region of interest" description="Disordered" evidence="1">
    <location>
        <begin position="257"/>
        <end position="317"/>
    </location>
</feature>
<feature type="compositionally biased region" description="Acidic residues" evidence="1">
    <location>
        <begin position="459"/>
        <end position="480"/>
    </location>
</feature>
<feature type="compositionally biased region" description="Basic and acidic residues" evidence="1">
    <location>
        <begin position="836"/>
        <end position="853"/>
    </location>
</feature>
<feature type="region of interest" description="Disordered" evidence="1">
    <location>
        <begin position="421"/>
        <end position="486"/>
    </location>
</feature>
<organism evidence="3 4">
    <name type="scientific">Helobdella robusta</name>
    <name type="common">Californian leech</name>
    <dbReference type="NCBI Taxonomy" id="6412"/>
    <lineage>
        <taxon>Eukaryota</taxon>
        <taxon>Metazoa</taxon>
        <taxon>Spiralia</taxon>
        <taxon>Lophotrochozoa</taxon>
        <taxon>Annelida</taxon>
        <taxon>Clitellata</taxon>
        <taxon>Hirudinea</taxon>
        <taxon>Rhynchobdellida</taxon>
        <taxon>Glossiphoniidae</taxon>
        <taxon>Helobdella</taxon>
    </lineage>
</organism>
<reference evidence="3" key="3">
    <citation type="submission" date="2015-06" db="UniProtKB">
        <authorList>
            <consortium name="EnsemblMetazoa"/>
        </authorList>
    </citation>
    <scope>IDENTIFICATION</scope>
</reference>
<dbReference type="InParanoid" id="T1FPX6"/>
<evidence type="ECO:0000256" key="1">
    <source>
        <dbReference type="SAM" id="MobiDB-lite"/>
    </source>
</evidence>
<feature type="compositionally biased region" description="Acidic residues" evidence="1">
    <location>
        <begin position="288"/>
        <end position="297"/>
    </location>
</feature>
<feature type="compositionally biased region" description="Basic and acidic residues" evidence="1">
    <location>
        <begin position="308"/>
        <end position="317"/>
    </location>
</feature>
<dbReference type="CTD" id="20210873"/>
<feature type="region of interest" description="Disordered" evidence="1">
    <location>
        <begin position="750"/>
        <end position="815"/>
    </location>
</feature>
<evidence type="ECO:0000313" key="3">
    <source>
        <dbReference type="EnsemblMetazoa" id="HelroP188375"/>
    </source>
</evidence>
<feature type="compositionally biased region" description="Polar residues" evidence="1">
    <location>
        <begin position="271"/>
        <end position="285"/>
    </location>
</feature>
<evidence type="ECO:0000313" key="4">
    <source>
        <dbReference type="Proteomes" id="UP000015101"/>
    </source>
</evidence>
<feature type="compositionally biased region" description="Polar residues" evidence="1">
    <location>
        <begin position="421"/>
        <end position="431"/>
    </location>
</feature>
<feature type="compositionally biased region" description="Basic and acidic residues" evidence="1">
    <location>
        <begin position="751"/>
        <end position="763"/>
    </location>
</feature>
<dbReference type="RefSeq" id="XP_009015877.1">
    <property type="nucleotide sequence ID" value="XM_009017629.1"/>
</dbReference>
<proteinExistence type="predicted"/>
<reference evidence="2 4" key="2">
    <citation type="journal article" date="2013" name="Nature">
        <title>Insights into bilaterian evolution from three spiralian genomes.</title>
        <authorList>
            <person name="Simakov O."/>
            <person name="Marletaz F."/>
            <person name="Cho S.J."/>
            <person name="Edsinger-Gonzales E."/>
            <person name="Havlak P."/>
            <person name="Hellsten U."/>
            <person name="Kuo D.H."/>
            <person name="Larsson T."/>
            <person name="Lv J."/>
            <person name="Arendt D."/>
            <person name="Savage R."/>
            <person name="Osoegawa K."/>
            <person name="de Jong P."/>
            <person name="Grimwood J."/>
            <person name="Chapman J.A."/>
            <person name="Shapiro H."/>
            <person name="Aerts A."/>
            <person name="Otillar R.P."/>
            <person name="Terry A.Y."/>
            <person name="Boore J.L."/>
            <person name="Grigoriev I.V."/>
            <person name="Lindberg D.R."/>
            <person name="Seaver E.C."/>
            <person name="Weisblat D.A."/>
            <person name="Putnam N.H."/>
            <person name="Rokhsar D.S."/>
        </authorList>
    </citation>
    <scope>NUCLEOTIDE SEQUENCE</scope>
</reference>
<name>T1FPX6_HELRO</name>
<dbReference type="AlphaFoldDB" id="T1FPX6"/>
<dbReference type="EMBL" id="AMQM01000641">
    <property type="status" value="NOT_ANNOTATED_CDS"/>
    <property type="molecule type" value="Genomic_DNA"/>
</dbReference>
<dbReference type="EMBL" id="KB096324">
    <property type="protein sequence ID" value="ESO06509.1"/>
    <property type="molecule type" value="Genomic_DNA"/>
</dbReference>
<evidence type="ECO:0000313" key="2">
    <source>
        <dbReference type="EMBL" id="ESO06509.1"/>
    </source>
</evidence>
<protein>
    <submittedName>
        <fullName evidence="2 3">Uncharacterized protein</fullName>
    </submittedName>
</protein>
<gene>
    <name evidence="3" type="primary">20210873</name>
    <name evidence="2" type="ORF">HELRODRAFT_188375</name>
</gene>
<feature type="region of interest" description="Disordered" evidence="1">
    <location>
        <begin position="830"/>
        <end position="853"/>
    </location>
</feature>
<dbReference type="KEGG" id="hro:HELRODRAFT_188375"/>
<feature type="region of interest" description="Disordered" evidence="1">
    <location>
        <begin position="181"/>
        <end position="210"/>
    </location>
</feature>
<feature type="compositionally biased region" description="Acidic residues" evidence="1">
    <location>
        <begin position="181"/>
        <end position="209"/>
    </location>
</feature>
<dbReference type="Proteomes" id="UP000015101">
    <property type="component" value="Unassembled WGS sequence"/>
</dbReference>
<dbReference type="OMA" id="ACITRTH"/>
<reference evidence="4" key="1">
    <citation type="submission" date="2012-12" db="EMBL/GenBank/DDBJ databases">
        <authorList>
            <person name="Hellsten U."/>
            <person name="Grimwood J."/>
            <person name="Chapman J.A."/>
            <person name="Shapiro H."/>
            <person name="Aerts A."/>
            <person name="Otillar R.P."/>
            <person name="Terry A.Y."/>
            <person name="Boore J.L."/>
            <person name="Simakov O."/>
            <person name="Marletaz F."/>
            <person name="Cho S.-J."/>
            <person name="Edsinger-Gonzales E."/>
            <person name="Havlak P."/>
            <person name="Kuo D.-H."/>
            <person name="Larsson T."/>
            <person name="Lv J."/>
            <person name="Arendt D."/>
            <person name="Savage R."/>
            <person name="Osoegawa K."/>
            <person name="de Jong P."/>
            <person name="Lindberg D.R."/>
            <person name="Seaver E.C."/>
            <person name="Weisblat D.A."/>
            <person name="Putnam N.H."/>
            <person name="Grigoriev I.V."/>
            <person name="Rokhsar D.S."/>
        </authorList>
    </citation>
    <scope>NUCLEOTIDE SEQUENCE</scope>
</reference>
<accession>T1FPX6</accession>
<keyword evidence="4" id="KW-1185">Reference proteome</keyword>
<dbReference type="GeneID" id="20210873"/>
<dbReference type="EnsemblMetazoa" id="HelroT188375">
    <property type="protein sequence ID" value="HelroP188375"/>
    <property type="gene ID" value="HelroG188375"/>
</dbReference>
<sequence>MDGMKECDERQPPIEIDNVQEFLIKTDESFKPEEADDEVEFLLKPDLVEDMASMTANMASLATELTEEEMRDVEEMGLKENECEITPSINTSVILNDVDDVDVELSLSEQGDAIDKNVGIDRICSNIRDDLKFHNYDDDDDDLSDILVLKKPELVILQQQQQQPQPDILLEGIAEEAEEDINKDIEEEYDSVVIKDDDDDDEEEEDDDDKEKIVNVDNNGVLTNRYTAENTDDNLLVDLSEKIENAKNFDYHNEPLIVVGSEGDDDDEVMNENNQPDKLSETNNLPHEDEEEDEDQSNESTQQQQPVDRQDGSLQKDRSDVHEYVNIEQFSPKPKQASAEFDKNNAKLAERAVITEDDFIFEESPSTTTATTSNDSFYITSNATANNNIDNDNNTMFHDYENVDKAIPECVRSNVLRKNASSDVVPQNVCSTPADAADDDGVDKVAATNLPPMNNHENDQDDEDDDRNVEHDEPEEERNDEDGNKKVVVNGNINLIASNNKVIVISNISNPYNEQPFLIDHINVQDYDVSKEKDHVVRCDDDEKEDEEAGGYVDLKVELDDDVSALALNKQNKACSDNISENNFLLEQTKNVAKSTVDSSNSNNVSNHITSTVDLIQKYEQQQFNSKQQIFSVQPQQQQQQKTFETLHHINGESKTSSRNQQTETIACQTPNNLKTSTTSVAINTIKTSTTTTSTNTNVTITTSKINVKAARTVQTPTTPTSAGHNTKIADILPEAGCVKALVAQWSQRWSRKDGDCDDDRKMNRSRSCGPLPRKVRLLSPDGGLEDREDEDGEKKREWQVVGEDGQQYRSQPSLTRTMLVKFERMDFDTAGSSAGHKEEDKPQKKKYKWEVKEPKILSRPSFLAH</sequence>
<dbReference type="HOGENOM" id="CLU_331017_0_0_1"/>